<proteinExistence type="predicted"/>
<comment type="caution">
    <text evidence="1">The sequence shown here is derived from an EMBL/GenBank/DDBJ whole genome shotgun (WGS) entry which is preliminary data.</text>
</comment>
<dbReference type="Proteomes" id="UP000321899">
    <property type="component" value="Unassembled WGS sequence"/>
</dbReference>
<dbReference type="RefSeq" id="WP_139450681.1">
    <property type="nucleotide sequence ID" value="NZ_VDMB01000029.1"/>
</dbReference>
<sequence length="160" mass="17804">MKRFSLILLVWIFCAATAWLVLSGPGRTKPATPMDRNHENQIMRSLIMEISTTFDLSKDPFALDSSSPSGLLVHENGRQIHSFMDLNAEKTPILLTIHPGSGETEYSVHASGDTDLNRPAALRVRILDRDLAIRDATAWSSDGPLHLFMQLPAAEESRHE</sequence>
<organism evidence="1 2">
    <name type="scientific">Desulfobotulus mexicanus</name>
    <dbReference type="NCBI Taxonomy" id="2586642"/>
    <lineage>
        <taxon>Bacteria</taxon>
        <taxon>Pseudomonadati</taxon>
        <taxon>Thermodesulfobacteriota</taxon>
        <taxon>Desulfobacteria</taxon>
        <taxon>Desulfobacterales</taxon>
        <taxon>Desulfobacteraceae</taxon>
        <taxon>Desulfobotulus</taxon>
    </lineage>
</organism>
<name>A0A5S5MCS4_9BACT</name>
<keyword evidence="2" id="KW-1185">Reference proteome</keyword>
<evidence type="ECO:0000313" key="1">
    <source>
        <dbReference type="EMBL" id="TYT73459.1"/>
    </source>
</evidence>
<protein>
    <submittedName>
        <fullName evidence="1">Uncharacterized protein</fullName>
    </submittedName>
</protein>
<evidence type="ECO:0000313" key="2">
    <source>
        <dbReference type="Proteomes" id="UP000321899"/>
    </source>
</evidence>
<gene>
    <name evidence="1" type="ORF">FIM25_15050</name>
</gene>
<dbReference type="EMBL" id="VDMB01000029">
    <property type="protein sequence ID" value="TYT73459.1"/>
    <property type="molecule type" value="Genomic_DNA"/>
</dbReference>
<dbReference type="OrthoDB" id="9830027at2"/>
<dbReference type="AlphaFoldDB" id="A0A5S5MCS4"/>
<reference evidence="1 2" key="1">
    <citation type="submission" date="2019-06" db="EMBL/GenBank/DDBJ databases">
        <title>Desulfobotulus mexicanus sp. nov., a novel sulfate-reducing bacterium isolated from the sediment of an alkaline crater lake in Mexico.</title>
        <authorList>
            <person name="Hirschler-Rea A."/>
        </authorList>
    </citation>
    <scope>NUCLEOTIDE SEQUENCE [LARGE SCALE GENOMIC DNA]</scope>
    <source>
        <strain evidence="1 2">PAR22N</strain>
    </source>
</reference>
<accession>A0A5S5MCS4</accession>